<organism evidence="1 2">
    <name type="scientific">Coprinellus micaceus</name>
    <name type="common">Glistening ink-cap mushroom</name>
    <name type="synonym">Coprinus micaceus</name>
    <dbReference type="NCBI Taxonomy" id="71717"/>
    <lineage>
        <taxon>Eukaryota</taxon>
        <taxon>Fungi</taxon>
        <taxon>Dikarya</taxon>
        <taxon>Basidiomycota</taxon>
        <taxon>Agaricomycotina</taxon>
        <taxon>Agaricomycetes</taxon>
        <taxon>Agaricomycetidae</taxon>
        <taxon>Agaricales</taxon>
        <taxon>Agaricineae</taxon>
        <taxon>Psathyrellaceae</taxon>
        <taxon>Coprinellus</taxon>
    </lineage>
</organism>
<accession>A0A4Y7SXV2</accession>
<reference evidence="1 2" key="1">
    <citation type="journal article" date="2019" name="Nat. Ecol. Evol.">
        <title>Megaphylogeny resolves global patterns of mushroom evolution.</title>
        <authorList>
            <person name="Varga T."/>
            <person name="Krizsan K."/>
            <person name="Foldi C."/>
            <person name="Dima B."/>
            <person name="Sanchez-Garcia M."/>
            <person name="Sanchez-Ramirez S."/>
            <person name="Szollosi G.J."/>
            <person name="Szarkandi J.G."/>
            <person name="Papp V."/>
            <person name="Albert L."/>
            <person name="Andreopoulos W."/>
            <person name="Angelini C."/>
            <person name="Antonin V."/>
            <person name="Barry K.W."/>
            <person name="Bougher N.L."/>
            <person name="Buchanan P."/>
            <person name="Buyck B."/>
            <person name="Bense V."/>
            <person name="Catcheside P."/>
            <person name="Chovatia M."/>
            <person name="Cooper J."/>
            <person name="Damon W."/>
            <person name="Desjardin D."/>
            <person name="Finy P."/>
            <person name="Geml J."/>
            <person name="Haridas S."/>
            <person name="Hughes K."/>
            <person name="Justo A."/>
            <person name="Karasinski D."/>
            <person name="Kautmanova I."/>
            <person name="Kiss B."/>
            <person name="Kocsube S."/>
            <person name="Kotiranta H."/>
            <person name="LaButti K.M."/>
            <person name="Lechner B.E."/>
            <person name="Liimatainen K."/>
            <person name="Lipzen A."/>
            <person name="Lukacs Z."/>
            <person name="Mihaltcheva S."/>
            <person name="Morgado L.N."/>
            <person name="Niskanen T."/>
            <person name="Noordeloos M.E."/>
            <person name="Ohm R.A."/>
            <person name="Ortiz-Santana B."/>
            <person name="Ovrebo C."/>
            <person name="Racz N."/>
            <person name="Riley R."/>
            <person name="Savchenko A."/>
            <person name="Shiryaev A."/>
            <person name="Soop K."/>
            <person name="Spirin V."/>
            <person name="Szebenyi C."/>
            <person name="Tomsovsky M."/>
            <person name="Tulloss R.E."/>
            <person name="Uehling J."/>
            <person name="Grigoriev I.V."/>
            <person name="Vagvolgyi C."/>
            <person name="Papp T."/>
            <person name="Martin F.M."/>
            <person name="Miettinen O."/>
            <person name="Hibbett D.S."/>
            <person name="Nagy L.G."/>
        </authorList>
    </citation>
    <scope>NUCLEOTIDE SEQUENCE [LARGE SCALE GENOMIC DNA]</scope>
    <source>
        <strain evidence="1 2">FP101781</strain>
    </source>
</reference>
<dbReference type="EMBL" id="QPFP01000046">
    <property type="protein sequence ID" value="TEB26685.1"/>
    <property type="molecule type" value="Genomic_DNA"/>
</dbReference>
<feature type="non-terminal residue" evidence="1">
    <location>
        <position position="83"/>
    </location>
</feature>
<keyword evidence="2" id="KW-1185">Reference proteome</keyword>
<evidence type="ECO:0000313" key="2">
    <source>
        <dbReference type="Proteomes" id="UP000298030"/>
    </source>
</evidence>
<dbReference type="OrthoDB" id="3262464at2759"/>
<comment type="caution">
    <text evidence="1">The sequence shown here is derived from an EMBL/GenBank/DDBJ whole genome shotgun (WGS) entry which is preliminary data.</text>
</comment>
<feature type="non-terminal residue" evidence="1">
    <location>
        <position position="1"/>
    </location>
</feature>
<evidence type="ECO:0000313" key="1">
    <source>
        <dbReference type="EMBL" id="TEB26685.1"/>
    </source>
</evidence>
<dbReference type="Proteomes" id="UP000298030">
    <property type="component" value="Unassembled WGS sequence"/>
</dbReference>
<sequence>VPCERAFSSSKETDALRRSSLSPLMMEMLQILKFTYHGDRLSFTDNLLCSEFEMSILEIDPDVIDRLLAEGKVDELCELVDEA</sequence>
<dbReference type="AlphaFoldDB" id="A0A4Y7SXV2"/>
<evidence type="ECO:0008006" key="3">
    <source>
        <dbReference type="Google" id="ProtNLM"/>
    </source>
</evidence>
<proteinExistence type="predicted"/>
<protein>
    <recommendedName>
        <fullName evidence="3">HAT C-terminal dimerisation domain-containing protein</fullName>
    </recommendedName>
</protein>
<name>A0A4Y7SXV2_COPMI</name>
<gene>
    <name evidence="1" type="ORF">FA13DRAFT_1607328</name>
</gene>